<accession>A0ABT1V5C9</accession>
<organism evidence="2 3">
    <name type="scientific">Streptomyces rugosispiralis</name>
    <dbReference type="NCBI Taxonomy" id="2967341"/>
    <lineage>
        <taxon>Bacteria</taxon>
        <taxon>Bacillati</taxon>
        <taxon>Actinomycetota</taxon>
        <taxon>Actinomycetes</taxon>
        <taxon>Kitasatosporales</taxon>
        <taxon>Streptomycetaceae</taxon>
        <taxon>Streptomyces</taxon>
    </lineage>
</organism>
<evidence type="ECO:0000313" key="2">
    <source>
        <dbReference type="EMBL" id="MCQ8191999.1"/>
    </source>
</evidence>
<dbReference type="InterPro" id="IPR015797">
    <property type="entry name" value="NUDIX_hydrolase-like_dom_sf"/>
</dbReference>
<comment type="caution">
    <text evidence="2">The sequence shown here is derived from an EMBL/GenBank/DDBJ whole genome shotgun (WGS) entry which is preliminary data.</text>
</comment>
<dbReference type="Pfam" id="PF00293">
    <property type="entry name" value="NUDIX"/>
    <property type="match status" value="1"/>
</dbReference>
<gene>
    <name evidence="2" type="ORF">NP777_27725</name>
</gene>
<proteinExistence type="predicted"/>
<keyword evidence="3" id="KW-1185">Reference proteome</keyword>
<protein>
    <submittedName>
        <fullName evidence="2">NUDIX domain-containing protein</fullName>
    </submittedName>
</protein>
<dbReference type="Gene3D" id="3.90.79.10">
    <property type="entry name" value="Nucleoside Triphosphate Pyrophosphohydrolase"/>
    <property type="match status" value="1"/>
</dbReference>
<reference evidence="2 3" key="1">
    <citation type="submission" date="2022-07" db="EMBL/GenBank/DDBJ databases">
        <authorList>
            <person name="Phongsopitanun W."/>
            <person name="Tanasupawat S."/>
        </authorList>
    </citation>
    <scope>NUCLEOTIDE SEQUENCE [LARGE SCALE GENOMIC DNA]</scope>
    <source>
        <strain evidence="2 3">RCU-064</strain>
    </source>
</reference>
<dbReference type="EMBL" id="JANIAA010000022">
    <property type="protein sequence ID" value="MCQ8191999.1"/>
    <property type="molecule type" value="Genomic_DNA"/>
</dbReference>
<dbReference type="RefSeq" id="WP_256652922.1">
    <property type="nucleotide sequence ID" value="NZ_JANIAA010000022.1"/>
</dbReference>
<sequence>MTDPQPQSAPVAFWVPRRLRMVRTDPPRVSPEHQRAADRIWGEMARANPTGLFDGPVVACTSLDWDEPHHIVLSWAPVTYRHYALRRVPGASALPSLFVAVLQPTDDGRLLVGRTSSWTAAPGRWQLPGGSAEPPADHEPLDEAALRRHAARELVEETGIDAAPHDLQLWAVTRGGRGTIGVFFRAPARPASVLAERFMATVAAETALGREPEFAETALLHSPADLDTIPGPHADYLELVIRRYAEAASAWPDDSPGQA</sequence>
<dbReference type="SUPFAM" id="SSF55811">
    <property type="entry name" value="Nudix"/>
    <property type="match status" value="1"/>
</dbReference>
<evidence type="ECO:0000259" key="1">
    <source>
        <dbReference type="PROSITE" id="PS51462"/>
    </source>
</evidence>
<evidence type="ECO:0000313" key="3">
    <source>
        <dbReference type="Proteomes" id="UP001204746"/>
    </source>
</evidence>
<dbReference type="Proteomes" id="UP001204746">
    <property type="component" value="Unassembled WGS sequence"/>
</dbReference>
<feature type="domain" description="Nudix hydrolase" evidence="1">
    <location>
        <begin position="92"/>
        <end position="244"/>
    </location>
</feature>
<dbReference type="PROSITE" id="PS51462">
    <property type="entry name" value="NUDIX"/>
    <property type="match status" value="1"/>
</dbReference>
<dbReference type="InterPro" id="IPR000086">
    <property type="entry name" value="NUDIX_hydrolase_dom"/>
</dbReference>
<name>A0ABT1V5C9_9ACTN</name>